<sequence length="148" mass="16347">MPGLGDIDLSRDNAIEDDATNFVFGDRFDRDAHATRGSTRSRFANFDCRITDESSEFDRTIERVGQWLNESSRATNRNRLRCDVVNANRRRVLQVCPWSASTGQPILVQCIGRRQQPVVLGGGDIVLVAGANSSCHQLMPSALKLPSG</sequence>
<dbReference type="Proteomes" id="UP000321353">
    <property type="component" value="Chromosome"/>
</dbReference>
<name>A0A5B9MM36_9BACT</name>
<keyword evidence="2" id="KW-1185">Reference proteome</keyword>
<evidence type="ECO:0000313" key="2">
    <source>
        <dbReference type="Proteomes" id="UP000321353"/>
    </source>
</evidence>
<proteinExistence type="predicted"/>
<dbReference type="KEGG" id="smam:Mal15_64400"/>
<organism evidence="1 2">
    <name type="scientific">Stieleria maiorica</name>
    <dbReference type="NCBI Taxonomy" id="2795974"/>
    <lineage>
        <taxon>Bacteria</taxon>
        <taxon>Pseudomonadati</taxon>
        <taxon>Planctomycetota</taxon>
        <taxon>Planctomycetia</taxon>
        <taxon>Pirellulales</taxon>
        <taxon>Pirellulaceae</taxon>
        <taxon>Stieleria</taxon>
    </lineage>
</organism>
<reference evidence="1 2" key="1">
    <citation type="submission" date="2019-02" db="EMBL/GenBank/DDBJ databases">
        <title>Planctomycetal bacteria perform biofilm scaping via a novel small molecule.</title>
        <authorList>
            <person name="Jeske O."/>
            <person name="Boedeker C."/>
            <person name="Wiegand S."/>
            <person name="Breitling P."/>
            <person name="Kallscheuer N."/>
            <person name="Jogler M."/>
            <person name="Rohde M."/>
            <person name="Petersen J."/>
            <person name="Medema M.H."/>
            <person name="Surup F."/>
            <person name="Jogler C."/>
        </authorList>
    </citation>
    <scope>NUCLEOTIDE SEQUENCE [LARGE SCALE GENOMIC DNA]</scope>
    <source>
        <strain evidence="1 2">Mal15</strain>
    </source>
</reference>
<gene>
    <name evidence="1" type="ORF">Mal15_64400</name>
</gene>
<accession>A0A5B9MM36</accession>
<dbReference type="RefSeq" id="WP_147871311.1">
    <property type="nucleotide sequence ID" value="NZ_CP036264.1"/>
</dbReference>
<dbReference type="AlphaFoldDB" id="A0A5B9MM36"/>
<dbReference type="EMBL" id="CP036264">
    <property type="protein sequence ID" value="QEG02353.1"/>
    <property type="molecule type" value="Genomic_DNA"/>
</dbReference>
<evidence type="ECO:0000313" key="1">
    <source>
        <dbReference type="EMBL" id="QEG02353.1"/>
    </source>
</evidence>
<protein>
    <submittedName>
        <fullName evidence="1">Uncharacterized protein</fullName>
    </submittedName>
</protein>